<reference evidence="5" key="1">
    <citation type="submission" date="2020-09" db="EMBL/GenBank/DDBJ databases">
        <title>Genome seq and assembly of Limnohabitants sp.</title>
        <authorList>
            <person name="Chhetri G."/>
        </authorList>
    </citation>
    <scope>NUCLEOTIDE SEQUENCE</scope>
    <source>
        <strain evidence="5">JUR4</strain>
    </source>
</reference>
<sequence length="106" mass="11778">MQDTRLSSPALDDAVARLDGWTLAADHGHIARSWTFDSFATAMAFWSQVAALAEQHDHHPECLSLYTHIRLRLWTHDAGGLTHKDVALAKDIDALILGEFSNKLKS</sequence>
<dbReference type="NCBIfam" id="NF002017">
    <property type="entry name" value="PRK00823.1-2"/>
    <property type="match status" value="1"/>
</dbReference>
<dbReference type="PANTHER" id="PTHR12599:SF0">
    <property type="entry name" value="PTERIN-4-ALPHA-CARBINOLAMINE DEHYDRATASE"/>
    <property type="match status" value="1"/>
</dbReference>
<dbReference type="InterPro" id="IPR036428">
    <property type="entry name" value="PCD_sf"/>
</dbReference>
<accession>A0A927IJ34</accession>
<proteinExistence type="inferred from homology"/>
<dbReference type="Gene3D" id="3.30.1360.20">
    <property type="entry name" value="Transcriptional coactivator/pterin dehydratase"/>
    <property type="match status" value="1"/>
</dbReference>
<dbReference type="InterPro" id="IPR001533">
    <property type="entry name" value="Pterin_deHydtase"/>
</dbReference>
<dbReference type="Pfam" id="PF01329">
    <property type="entry name" value="Pterin_4a"/>
    <property type="match status" value="1"/>
</dbReference>
<dbReference type="CDD" id="cd00488">
    <property type="entry name" value="PCD_DCoH"/>
    <property type="match status" value="1"/>
</dbReference>
<comment type="similarity">
    <text evidence="2 4">Belongs to the pterin-4-alpha-carbinolamine dehydratase family.</text>
</comment>
<dbReference type="HAMAP" id="MF_00434">
    <property type="entry name" value="Pterin_4_alpha"/>
    <property type="match status" value="1"/>
</dbReference>
<comment type="caution">
    <text evidence="5">The sequence shown here is derived from an EMBL/GenBank/DDBJ whole genome shotgun (WGS) entry which is preliminary data.</text>
</comment>
<dbReference type="EMBL" id="JACYFT010000001">
    <property type="protein sequence ID" value="MBD8050269.1"/>
    <property type="molecule type" value="Genomic_DNA"/>
</dbReference>
<protein>
    <recommendedName>
        <fullName evidence="4">Putative pterin-4-alpha-carbinolamine dehydratase</fullName>
        <shortName evidence="4">PHS</shortName>
        <ecNumber evidence="4">4.2.1.96</ecNumber>
    </recommendedName>
    <alternativeName>
        <fullName evidence="4">4-alpha-hydroxy-tetrahydropterin dehydratase</fullName>
    </alternativeName>
    <alternativeName>
        <fullName evidence="4">Pterin carbinolamine dehydratase</fullName>
        <shortName evidence="4">PCD</shortName>
    </alternativeName>
</protein>
<evidence type="ECO:0000256" key="2">
    <source>
        <dbReference type="ARBA" id="ARBA00006472"/>
    </source>
</evidence>
<gene>
    <name evidence="5" type="ORF">IC609_06910</name>
</gene>
<evidence type="ECO:0000256" key="4">
    <source>
        <dbReference type="HAMAP-Rule" id="MF_00434"/>
    </source>
</evidence>
<evidence type="ECO:0000313" key="5">
    <source>
        <dbReference type="EMBL" id="MBD8050269.1"/>
    </source>
</evidence>
<evidence type="ECO:0000313" key="6">
    <source>
        <dbReference type="Proteomes" id="UP000647424"/>
    </source>
</evidence>
<comment type="catalytic activity">
    <reaction evidence="1 4">
        <text>(4aS,6R)-4a-hydroxy-L-erythro-5,6,7,8-tetrahydrobiopterin = (6R)-L-erythro-6,7-dihydrobiopterin + H2O</text>
        <dbReference type="Rhea" id="RHEA:11920"/>
        <dbReference type="ChEBI" id="CHEBI:15377"/>
        <dbReference type="ChEBI" id="CHEBI:15642"/>
        <dbReference type="ChEBI" id="CHEBI:43120"/>
        <dbReference type="EC" id="4.2.1.96"/>
    </reaction>
</comment>
<keyword evidence="3 4" id="KW-0456">Lyase</keyword>
<dbReference type="SUPFAM" id="SSF55248">
    <property type="entry name" value="PCD-like"/>
    <property type="match status" value="1"/>
</dbReference>
<evidence type="ECO:0000256" key="1">
    <source>
        <dbReference type="ARBA" id="ARBA00001554"/>
    </source>
</evidence>
<dbReference type="AlphaFoldDB" id="A0A927IJ34"/>
<dbReference type="EC" id="4.2.1.96" evidence="4"/>
<dbReference type="PANTHER" id="PTHR12599">
    <property type="entry name" value="PTERIN-4-ALPHA-CARBINOLAMINE DEHYDRATASE"/>
    <property type="match status" value="1"/>
</dbReference>
<dbReference type="GO" id="GO:0008124">
    <property type="term" value="F:4-alpha-hydroxytetrahydrobiopterin dehydratase activity"/>
    <property type="evidence" value="ECO:0007669"/>
    <property type="project" value="UniProtKB-UniRule"/>
</dbReference>
<keyword evidence="6" id="KW-1185">Reference proteome</keyword>
<organism evidence="5 6">
    <name type="scientific">Limnohabitans radicicola</name>
    <dbReference type="NCBI Taxonomy" id="2771427"/>
    <lineage>
        <taxon>Bacteria</taxon>
        <taxon>Pseudomonadati</taxon>
        <taxon>Pseudomonadota</taxon>
        <taxon>Betaproteobacteria</taxon>
        <taxon>Burkholderiales</taxon>
        <taxon>Comamonadaceae</taxon>
        <taxon>Limnohabitans</taxon>
    </lineage>
</organism>
<evidence type="ECO:0000256" key="3">
    <source>
        <dbReference type="ARBA" id="ARBA00023239"/>
    </source>
</evidence>
<name>A0A927IJ34_9BURK</name>
<dbReference type="RefSeq" id="WP_191818672.1">
    <property type="nucleotide sequence ID" value="NZ_JACYFT010000001.1"/>
</dbReference>
<dbReference type="GO" id="GO:0006729">
    <property type="term" value="P:tetrahydrobiopterin biosynthetic process"/>
    <property type="evidence" value="ECO:0007669"/>
    <property type="project" value="InterPro"/>
</dbReference>
<dbReference type="Proteomes" id="UP000647424">
    <property type="component" value="Unassembled WGS sequence"/>
</dbReference>